<accession>A0A917DJJ3</accession>
<feature type="compositionally biased region" description="Low complexity" evidence="1">
    <location>
        <begin position="406"/>
        <end position="433"/>
    </location>
</feature>
<feature type="region of interest" description="Disordered" evidence="1">
    <location>
        <begin position="215"/>
        <end position="510"/>
    </location>
</feature>
<organism evidence="3 4">
    <name type="scientific">Microbacterium faecale</name>
    <dbReference type="NCBI Taxonomy" id="1804630"/>
    <lineage>
        <taxon>Bacteria</taxon>
        <taxon>Bacillati</taxon>
        <taxon>Actinomycetota</taxon>
        <taxon>Actinomycetes</taxon>
        <taxon>Micrococcales</taxon>
        <taxon>Microbacteriaceae</taxon>
        <taxon>Microbacterium</taxon>
    </lineage>
</organism>
<feature type="transmembrane region" description="Helical" evidence="2">
    <location>
        <begin position="131"/>
        <end position="154"/>
    </location>
</feature>
<dbReference type="RefSeq" id="WP_229731134.1">
    <property type="nucleotide sequence ID" value="NZ_BMHO01000001.1"/>
</dbReference>
<feature type="compositionally biased region" description="Polar residues" evidence="1">
    <location>
        <begin position="392"/>
        <end position="402"/>
    </location>
</feature>
<protein>
    <submittedName>
        <fullName evidence="3">Uncharacterized protein</fullName>
    </submittedName>
</protein>
<keyword evidence="2" id="KW-1133">Transmembrane helix</keyword>
<sequence length="574" mass="58707">MSDQNARGAAGYAQAPYGGADTTAAPHRFIDQASSVSGGDERGIEPQAGLGPYTLREWIVIFLGLSLTVLSFFSAFTLDVISGYTPVWAVGITWLGAAFLPLAAVLLIGLRRFVPRLQNLGALSIDQFASVAFAVAAFTWLNLALIVLQISAAIDDLYQQLGAASDAVDGVYDLAQSPLRVGVIVWIALVVALAGVFFTVFARFVPPFSADFVGREQKPAHPTARPARPLAKRARPVASTTAPAWPAAAHDASQPAYGPSGMVPSSAPAPDSSAPPVPRPDGTAFGQPAPYGQYAPSSYGQETAPPYAQDAPAPYAQNAPAPYAQDAPASYAQDAAAPYTQDARGPYAQDAPASDGSNVPPTSGAPAPTDQPPAAEIADATPPVDTTAGDATPTSPSGSAQVAETPEVAASAAEFVAPAAAPVDADTPSPDATEAAGSSEAVPTPDAGTVADDTPAPDTDPEPDEIPVVLDAGASDEASAVTDVAEPDPAPVAASPSVTDPGAQAAPQAAATSQPFWALAPVERDVHDFDGNPIYRVGPTAWALVLEDRGSYFVMRHDDGRIGYLHDTSGITRG</sequence>
<proteinExistence type="predicted"/>
<feature type="compositionally biased region" description="Low complexity" evidence="1">
    <location>
        <begin position="236"/>
        <end position="256"/>
    </location>
</feature>
<keyword evidence="2" id="KW-0472">Membrane</keyword>
<feature type="transmembrane region" description="Helical" evidence="2">
    <location>
        <begin position="183"/>
        <end position="205"/>
    </location>
</feature>
<name>A0A917DJJ3_9MICO</name>
<reference evidence="3" key="1">
    <citation type="journal article" date="2014" name="Int. J. Syst. Evol. Microbiol.">
        <title>Complete genome sequence of Corynebacterium casei LMG S-19264T (=DSM 44701T), isolated from a smear-ripened cheese.</title>
        <authorList>
            <consortium name="US DOE Joint Genome Institute (JGI-PGF)"/>
            <person name="Walter F."/>
            <person name="Albersmeier A."/>
            <person name="Kalinowski J."/>
            <person name="Ruckert C."/>
        </authorList>
    </citation>
    <scope>NUCLEOTIDE SEQUENCE</scope>
    <source>
        <strain evidence="3">CGMCC 1.15152</strain>
    </source>
</reference>
<dbReference type="AlphaFoldDB" id="A0A917DJJ3"/>
<keyword evidence="4" id="KW-1185">Reference proteome</keyword>
<keyword evidence="2" id="KW-0812">Transmembrane</keyword>
<feature type="transmembrane region" description="Helical" evidence="2">
    <location>
        <begin position="58"/>
        <end position="81"/>
    </location>
</feature>
<comment type="caution">
    <text evidence="3">The sequence shown here is derived from an EMBL/GenBank/DDBJ whole genome shotgun (WGS) entry which is preliminary data.</text>
</comment>
<feature type="compositionally biased region" description="Low complexity" evidence="1">
    <location>
        <begin position="263"/>
        <end position="272"/>
    </location>
</feature>
<evidence type="ECO:0000256" key="1">
    <source>
        <dbReference type="SAM" id="MobiDB-lite"/>
    </source>
</evidence>
<reference evidence="3" key="2">
    <citation type="submission" date="2020-09" db="EMBL/GenBank/DDBJ databases">
        <authorList>
            <person name="Sun Q."/>
            <person name="Zhou Y."/>
        </authorList>
    </citation>
    <scope>NUCLEOTIDE SEQUENCE</scope>
    <source>
        <strain evidence="3">CGMCC 1.15152</strain>
    </source>
</reference>
<evidence type="ECO:0000256" key="2">
    <source>
        <dbReference type="SAM" id="Phobius"/>
    </source>
</evidence>
<evidence type="ECO:0000313" key="4">
    <source>
        <dbReference type="Proteomes" id="UP000633205"/>
    </source>
</evidence>
<dbReference type="Proteomes" id="UP000633205">
    <property type="component" value="Unassembled WGS sequence"/>
</dbReference>
<feature type="compositionally biased region" description="Low complexity" evidence="1">
    <location>
        <begin position="304"/>
        <end position="339"/>
    </location>
</feature>
<dbReference type="EMBL" id="BMHO01000001">
    <property type="protein sequence ID" value="GGD42182.1"/>
    <property type="molecule type" value="Genomic_DNA"/>
</dbReference>
<gene>
    <name evidence="3" type="ORF">GCM10010915_24050</name>
</gene>
<feature type="compositionally biased region" description="Low complexity" evidence="1">
    <location>
        <begin position="443"/>
        <end position="457"/>
    </location>
</feature>
<feature type="transmembrane region" description="Helical" evidence="2">
    <location>
        <begin position="87"/>
        <end position="110"/>
    </location>
</feature>
<evidence type="ECO:0000313" key="3">
    <source>
        <dbReference type="EMBL" id="GGD42182.1"/>
    </source>
</evidence>
<feature type="compositionally biased region" description="Low complexity" evidence="1">
    <location>
        <begin position="491"/>
        <end position="510"/>
    </location>
</feature>